<accession>A0A7S7NMF6</accession>
<sequence>MKTAKSGPARHVRADLALAGIAFIWGATFVVVKEALLDSSTFLFLALRFSLAGIILAAVLRGRLTRKQPVNWVGGVQCAFLLFLGYALQTAGLRLTTASKSAFITGLYIVLVPLGASLVNRSMPRLAEIAGAAAATAGTALMTSGDWDLHLNAGDILTVGCAVAFTAHMLSVAHYTRKMDYERLSLFQVAGVAAFSWLAAATMETPHIAWSPRLLFGVIVTAVLATALSFLLYTWAQQHTSATRAALIFALEPVFAGLTAWVAAGEAWTVRSLTGAGLILSGIVLVEVKPAPPSRHQEG</sequence>
<evidence type="ECO:0000313" key="8">
    <source>
        <dbReference type="EMBL" id="QOY86328.1"/>
    </source>
</evidence>
<evidence type="ECO:0000259" key="7">
    <source>
        <dbReference type="Pfam" id="PF00892"/>
    </source>
</evidence>
<feature type="domain" description="EamA" evidence="7">
    <location>
        <begin position="154"/>
        <end position="286"/>
    </location>
</feature>
<dbReference type="Pfam" id="PF00892">
    <property type="entry name" value="EamA"/>
    <property type="match status" value="2"/>
</dbReference>
<evidence type="ECO:0000256" key="3">
    <source>
        <dbReference type="ARBA" id="ARBA00022692"/>
    </source>
</evidence>
<dbReference type="AlphaFoldDB" id="A0A7S7NMF6"/>
<organism evidence="8 9">
    <name type="scientific">Paludibaculum fermentans</name>
    <dbReference type="NCBI Taxonomy" id="1473598"/>
    <lineage>
        <taxon>Bacteria</taxon>
        <taxon>Pseudomonadati</taxon>
        <taxon>Acidobacteriota</taxon>
        <taxon>Terriglobia</taxon>
        <taxon>Bryobacterales</taxon>
        <taxon>Bryobacteraceae</taxon>
        <taxon>Paludibaculum</taxon>
    </lineage>
</organism>
<dbReference type="Gene3D" id="1.10.3730.20">
    <property type="match status" value="1"/>
</dbReference>
<keyword evidence="4 6" id="KW-1133">Transmembrane helix</keyword>
<keyword evidence="5 6" id="KW-0472">Membrane</keyword>
<dbReference type="PANTHER" id="PTHR42920:SF5">
    <property type="entry name" value="EAMA DOMAIN-CONTAINING PROTEIN"/>
    <property type="match status" value="1"/>
</dbReference>
<gene>
    <name evidence="8" type="ORF">IRI77_26440</name>
</gene>
<dbReference type="InterPro" id="IPR000620">
    <property type="entry name" value="EamA_dom"/>
</dbReference>
<evidence type="ECO:0000256" key="2">
    <source>
        <dbReference type="ARBA" id="ARBA00022475"/>
    </source>
</evidence>
<comment type="subcellular location">
    <subcellularLocation>
        <location evidence="1">Cell membrane</location>
        <topology evidence="1">Multi-pass membrane protein</topology>
    </subcellularLocation>
</comment>
<keyword evidence="9" id="KW-1185">Reference proteome</keyword>
<dbReference type="InterPro" id="IPR051258">
    <property type="entry name" value="Diverse_Substrate_Transporter"/>
</dbReference>
<evidence type="ECO:0000256" key="6">
    <source>
        <dbReference type="SAM" id="Phobius"/>
    </source>
</evidence>
<dbReference type="Proteomes" id="UP000593892">
    <property type="component" value="Chromosome"/>
</dbReference>
<feature type="domain" description="EamA" evidence="7">
    <location>
        <begin position="14"/>
        <end position="143"/>
    </location>
</feature>
<name>A0A7S7NMF6_PALFE</name>
<dbReference type="KEGG" id="pfer:IRI77_26440"/>
<dbReference type="GO" id="GO:0005886">
    <property type="term" value="C:plasma membrane"/>
    <property type="evidence" value="ECO:0007669"/>
    <property type="project" value="UniProtKB-SubCell"/>
</dbReference>
<feature type="transmembrane region" description="Helical" evidence="6">
    <location>
        <begin position="214"/>
        <end position="233"/>
    </location>
</feature>
<feature type="transmembrane region" description="Helical" evidence="6">
    <location>
        <begin position="126"/>
        <end position="144"/>
    </location>
</feature>
<dbReference type="PANTHER" id="PTHR42920">
    <property type="entry name" value="OS03G0707200 PROTEIN-RELATED"/>
    <property type="match status" value="1"/>
</dbReference>
<dbReference type="InterPro" id="IPR037185">
    <property type="entry name" value="EmrE-like"/>
</dbReference>
<dbReference type="RefSeq" id="WP_194447997.1">
    <property type="nucleotide sequence ID" value="NZ_CP063849.1"/>
</dbReference>
<keyword evidence="3 6" id="KW-0812">Transmembrane</keyword>
<feature type="transmembrane region" description="Helical" evidence="6">
    <location>
        <begin position="184"/>
        <end position="202"/>
    </location>
</feature>
<evidence type="ECO:0000313" key="9">
    <source>
        <dbReference type="Proteomes" id="UP000593892"/>
    </source>
</evidence>
<evidence type="ECO:0000256" key="5">
    <source>
        <dbReference type="ARBA" id="ARBA00023136"/>
    </source>
</evidence>
<keyword evidence="2" id="KW-1003">Cell membrane</keyword>
<protein>
    <submittedName>
        <fullName evidence="8">DMT family transporter</fullName>
    </submittedName>
</protein>
<dbReference type="EMBL" id="CP063849">
    <property type="protein sequence ID" value="QOY86328.1"/>
    <property type="molecule type" value="Genomic_DNA"/>
</dbReference>
<feature type="transmembrane region" description="Helical" evidence="6">
    <location>
        <begin position="156"/>
        <end position="175"/>
    </location>
</feature>
<proteinExistence type="predicted"/>
<feature type="transmembrane region" description="Helical" evidence="6">
    <location>
        <begin position="42"/>
        <end position="60"/>
    </location>
</feature>
<feature type="transmembrane region" description="Helical" evidence="6">
    <location>
        <begin position="12"/>
        <end position="30"/>
    </location>
</feature>
<dbReference type="SUPFAM" id="SSF103481">
    <property type="entry name" value="Multidrug resistance efflux transporter EmrE"/>
    <property type="match status" value="2"/>
</dbReference>
<reference evidence="8 9" key="1">
    <citation type="submission" date="2020-10" db="EMBL/GenBank/DDBJ databases">
        <title>Complete genome sequence of Paludibaculum fermentans P105T, a facultatively anaerobic acidobacterium capable of dissimilatory Fe(III) reduction.</title>
        <authorList>
            <person name="Dedysh S.N."/>
            <person name="Beletsky A.V."/>
            <person name="Kulichevskaya I.S."/>
            <person name="Mardanov A.V."/>
            <person name="Ravin N.V."/>
        </authorList>
    </citation>
    <scope>NUCLEOTIDE SEQUENCE [LARGE SCALE GENOMIC DNA]</scope>
    <source>
        <strain evidence="8 9">P105</strain>
    </source>
</reference>
<evidence type="ECO:0000256" key="1">
    <source>
        <dbReference type="ARBA" id="ARBA00004651"/>
    </source>
</evidence>
<feature type="transmembrane region" description="Helical" evidence="6">
    <location>
        <begin position="245"/>
        <end position="264"/>
    </location>
</feature>
<feature type="transmembrane region" description="Helical" evidence="6">
    <location>
        <begin position="72"/>
        <end position="89"/>
    </location>
</feature>
<feature type="transmembrane region" description="Helical" evidence="6">
    <location>
        <begin position="101"/>
        <end position="119"/>
    </location>
</feature>
<evidence type="ECO:0000256" key="4">
    <source>
        <dbReference type="ARBA" id="ARBA00022989"/>
    </source>
</evidence>